<keyword evidence="1" id="KW-0472">Membrane</keyword>
<sequence length="264" mass="27937">MSPDFYFALTLFVRMAVTAAFLIAATVTAERAGPLIGGLVATLPISAGPIYIFLAIDHGAHFVGQSALGSMITNAFNIAFAVVYCLLAQKRSLVVSLVGAFALWAVLTWIVNQVHPGLWGAIAINVVALAGGLWLVSSLRHVQFPRMRTYWYDYVLRATMVAVLVGIVVTLSHHIGATASGNLAVFPIVLTSIIIILHPRVGGPATAAVMSNAVVGLGGFAVAMLVLHLVADALGSVWSLLLTLAISVGFNLLIFYAQRRMKTA</sequence>
<accession>A0A371B926</accession>
<feature type="transmembrane region" description="Helical" evidence="1">
    <location>
        <begin position="62"/>
        <end position="86"/>
    </location>
</feature>
<evidence type="ECO:0000313" key="3">
    <source>
        <dbReference type="Proteomes" id="UP000263993"/>
    </source>
</evidence>
<comment type="caution">
    <text evidence="2">The sequence shown here is derived from an EMBL/GenBank/DDBJ whole genome shotgun (WGS) entry which is preliminary data.</text>
</comment>
<proteinExistence type="predicted"/>
<keyword evidence="3" id="KW-1185">Reference proteome</keyword>
<feature type="transmembrane region" description="Helical" evidence="1">
    <location>
        <begin position="117"/>
        <end position="139"/>
    </location>
</feature>
<name>A0A371B926_9BRAD</name>
<dbReference type="AlphaFoldDB" id="A0A371B926"/>
<keyword evidence="1" id="KW-0812">Transmembrane</keyword>
<feature type="transmembrane region" description="Helical" evidence="1">
    <location>
        <begin position="177"/>
        <end position="197"/>
    </location>
</feature>
<feature type="transmembrane region" description="Helical" evidence="1">
    <location>
        <begin position="151"/>
        <end position="171"/>
    </location>
</feature>
<feature type="transmembrane region" description="Helical" evidence="1">
    <location>
        <begin position="6"/>
        <end position="28"/>
    </location>
</feature>
<protein>
    <submittedName>
        <fullName evidence="2">Uncharacterized protein</fullName>
    </submittedName>
</protein>
<keyword evidence="1" id="KW-1133">Transmembrane helix</keyword>
<dbReference type="RefSeq" id="WP_115515907.1">
    <property type="nucleotide sequence ID" value="NZ_QRGO01000001.1"/>
</dbReference>
<feature type="transmembrane region" description="Helical" evidence="1">
    <location>
        <begin position="209"/>
        <end position="231"/>
    </location>
</feature>
<evidence type="ECO:0000256" key="1">
    <source>
        <dbReference type="SAM" id="Phobius"/>
    </source>
</evidence>
<dbReference type="Proteomes" id="UP000263993">
    <property type="component" value="Unassembled WGS sequence"/>
</dbReference>
<reference evidence="3" key="1">
    <citation type="submission" date="2018-08" db="EMBL/GenBank/DDBJ databases">
        <authorList>
            <person name="Kim S.-J."/>
            <person name="Jung G.-Y."/>
        </authorList>
    </citation>
    <scope>NUCLEOTIDE SEQUENCE [LARGE SCALE GENOMIC DNA]</scope>
    <source>
        <strain evidence="3">GY_H</strain>
    </source>
</reference>
<feature type="transmembrane region" description="Helical" evidence="1">
    <location>
        <begin position="237"/>
        <end position="257"/>
    </location>
</feature>
<dbReference type="EMBL" id="QRGO01000001">
    <property type="protein sequence ID" value="RDV03881.1"/>
    <property type="molecule type" value="Genomic_DNA"/>
</dbReference>
<feature type="transmembrane region" description="Helical" evidence="1">
    <location>
        <begin position="93"/>
        <end position="111"/>
    </location>
</feature>
<gene>
    <name evidence="2" type="ORF">DXH78_04335</name>
</gene>
<organism evidence="2 3">
    <name type="scientific">Undibacter mobilis</name>
    <dbReference type="NCBI Taxonomy" id="2292256"/>
    <lineage>
        <taxon>Bacteria</taxon>
        <taxon>Pseudomonadati</taxon>
        <taxon>Pseudomonadota</taxon>
        <taxon>Alphaproteobacteria</taxon>
        <taxon>Hyphomicrobiales</taxon>
        <taxon>Nitrobacteraceae</taxon>
        <taxon>Undibacter</taxon>
    </lineage>
</organism>
<evidence type="ECO:0000313" key="2">
    <source>
        <dbReference type="EMBL" id="RDV03881.1"/>
    </source>
</evidence>
<dbReference type="OrthoDB" id="7275411at2"/>
<feature type="transmembrane region" description="Helical" evidence="1">
    <location>
        <begin position="35"/>
        <end position="56"/>
    </location>
</feature>